<keyword evidence="2" id="KW-1185">Reference proteome</keyword>
<dbReference type="Proteomes" id="UP001057402">
    <property type="component" value="Chromosome 6"/>
</dbReference>
<evidence type="ECO:0000313" key="1">
    <source>
        <dbReference type="EMBL" id="KAI4365775.1"/>
    </source>
</evidence>
<comment type="caution">
    <text evidence="1">The sequence shown here is derived from an EMBL/GenBank/DDBJ whole genome shotgun (WGS) entry which is preliminary data.</text>
</comment>
<name>A0ACB9QH73_9MYRT</name>
<evidence type="ECO:0000313" key="2">
    <source>
        <dbReference type="Proteomes" id="UP001057402"/>
    </source>
</evidence>
<reference evidence="2" key="1">
    <citation type="journal article" date="2023" name="Front. Plant Sci.">
        <title>Chromosomal-level genome assembly of Melastoma candidum provides insights into trichome evolution.</title>
        <authorList>
            <person name="Zhong Y."/>
            <person name="Wu W."/>
            <person name="Sun C."/>
            <person name="Zou P."/>
            <person name="Liu Y."/>
            <person name="Dai S."/>
            <person name="Zhou R."/>
        </authorList>
    </citation>
    <scope>NUCLEOTIDE SEQUENCE [LARGE SCALE GENOMIC DNA]</scope>
</reference>
<sequence>MMMNLIEKTCVRFRRSYSKKEADLKGNKRTKSLKGSDGVKAGDGLQVSRLGSGLLEDRLGSIITATLISYTNISLKCIFLDAGFEPHLSDFGLARLMNPLRHPLEHFRQLRIRAIGQQYNFSANDNIQMPMDTGDSQYLEELIVTREETE</sequence>
<accession>A0ACB9QH73</accession>
<gene>
    <name evidence="1" type="ORF">MLD38_021733</name>
</gene>
<organism evidence="1 2">
    <name type="scientific">Melastoma candidum</name>
    <dbReference type="NCBI Taxonomy" id="119954"/>
    <lineage>
        <taxon>Eukaryota</taxon>
        <taxon>Viridiplantae</taxon>
        <taxon>Streptophyta</taxon>
        <taxon>Embryophyta</taxon>
        <taxon>Tracheophyta</taxon>
        <taxon>Spermatophyta</taxon>
        <taxon>Magnoliopsida</taxon>
        <taxon>eudicotyledons</taxon>
        <taxon>Gunneridae</taxon>
        <taxon>Pentapetalae</taxon>
        <taxon>rosids</taxon>
        <taxon>malvids</taxon>
        <taxon>Myrtales</taxon>
        <taxon>Melastomataceae</taxon>
        <taxon>Melastomatoideae</taxon>
        <taxon>Melastomateae</taxon>
        <taxon>Melastoma</taxon>
    </lineage>
</organism>
<proteinExistence type="predicted"/>
<protein>
    <submittedName>
        <fullName evidence="1">Uncharacterized protein</fullName>
    </submittedName>
</protein>
<dbReference type="EMBL" id="CM042885">
    <property type="protein sequence ID" value="KAI4365775.1"/>
    <property type="molecule type" value="Genomic_DNA"/>
</dbReference>